<dbReference type="PANTHER" id="PTHR43808">
    <property type="entry name" value="ACETYLORNITHINE DEACETYLASE"/>
    <property type="match status" value="1"/>
</dbReference>
<dbReference type="SUPFAM" id="SSF55031">
    <property type="entry name" value="Bacterial exopeptidase dimerisation domain"/>
    <property type="match status" value="1"/>
</dbReference>
<accession>A0A6J4VPU1</accession>
<evidence type="ECO:0000256" key="2">
    <source>
        <dbReference type="ARBA" id="ARBA00022723"/>
    </source>
</evidence>
<proteinExistence type="predicted"/>
<keyword evidence="4" id="KW-0862">Zinc</keyword>
<evidence type="ECO:0000256" key="1">
    <source>
        <dbReference type="ARBA" id="ARBA00001947"/>
    </source>
</evidence>
<dbReference type="InterPro" id="IPR001261">
    <property type="entry name" value="ArgE/DapE_CS"/>
</dbReference>
<dbReference type="InterPro" id="IPR050072">
    <property type="entry name" value="Peptidase_M20A"/>
</dbReference>
<evidence type="ECO:0000256" key="3">
    <source>
        <dbReference type="ARBA" id="ARBA00022801"/>
    </source>
</evidence>
<dbReference type="Gene3D" id="3.40.630.10">
    <property type="entry name" value="Zn peptidases"/>
    <property type="match status" value="1"/>
</dbReference>
<dbReference type="SUPFAM" id="SSF53187">
    <property type="entry name" value="Zn-dependent exopeptidases"/>
    <property type="match status" value="1"/>
</dbReference>
<comment type="cofactor">
    <cofactor evidence="1">
        <name>Zn(2+)</name>
        <dbReference type="ChEBI" id="CHEBI:29105"/>
    </cofactor>
</comment>
<protein>
    <submittedName>
        <fullName evidence="6">Acetylornithine deacetylase</fullName>
        <ecNumber evidence="6">3.5.1.16</ecNumber>
    </submittedName>
</protein>
<dbReference type="AlphaFoldDB" id="A0A6J4VPU1"/>
<dbReference type="InterPro" id="IPR036264">
    <property type="entry name" value="Bact_exopeptidase_dim_dom"/>
</dbReference>
<dbReference type="Gene3D" id="3.30.70.360">
    <property type="match status" value="1"/>
</dbReference>
<dbReference type="EC" id="3.5.1.16" evidence="6"/>
<evidence type="ECO:0000313" key="6">
    <source>
        <dbReference type="EMBL" id="CAA9584052.1"/>
    </source>
</evidence>
<dbReference type="PANTHER" id="PTHR43808:SF17">
    <property type="entry name" value="PEPTIDASE M20"/>
    <property type="match status" value="1"/>
</dbReference>
<dbReference type="InterPro" id="IPR002933">
    <property type="entry name" value="Peptidase_M20"/>
</dbReference>
<dbReference type="Pfam" id="PF07687">
    <property type="entry name" value="M20_dimer"/>
    <property type="match status" value="1"/>
</dbReference>
<reference evidence="6" key="1">
    <citation type="submission" date="2020-02" db="EMBL/GenBank/DDBJ databases">
        <authorList>
            <person name="Meier V. D."/>
        </authorList>
    </citation>
    <scope>NUCLEOTIDE SEQUENCE</scope>
    <source>
        <strain evidence="6">AVDCRST_MAG86</strain>
    </source>
</reference>
<keyword evidence="3 6" id="KW-0378">Hydrolase</keyword>
<name>A0A6J4VPU1_9DEIN</name>
<dbReference type="InterPro" id="IPR011650">
    <property type="entry name" value="Peptidase_M20_dimer"/>
</dbReference>
<dbReference type="GO" id="GO:0046872">
    <property type="term" value="F:metal ion binding"/>
    <property type="evidence" value="ECO:0007669"/>
    <property type="project" value="UniProtKB-KW"/>
</dbReference>
<sequence>MSQLQELTDLLRRVCETPAPTFAEGTRGALVAGMLRDMGLSPHTDAVGNVTAEVPGGCGPRILLAAHLDTVFAAETDVRVREREGRLAAPGIGDNSASLAVALFYLRDLQHGAGACHPRLSFAATVGEEGLGDLRGMRALMTGRAHDFDGVIALDGHLGGLIHASVGSKRFEVTFRARGGHSWGDFPSPSATHALGEGITALAKLPLSEQPRSSYNVGQVWGGTGVNAIAEAAGFNLDLRSTDADVLGRLSRDALGRLHKVAARHGVQLETRGVGDRPTAFVPNEGLVRAGQQALQEVAVRPRLAASSTDANAAMAAGLPAIAFGVYRGGDAHRLSEWLEPASLTVGLEALTRLLAAVSALAPRDLRRAV</sequence>
<dbReference type="Pfam" id="PF01546">
    <property type="entry name" value="Peptidase_M20"/>
    <property type="match status" value="1"/>
</dbReference>
<organism evidence="6">
    <name type="scientific">uncultured Truepera sp</name>
    <dbReference type="NCBI Taxonomy" id="543023"/>
    <lineage>
        <taxon>Bacteria</taxon>
        <taxon>Thermotogati</taxon>
        <taxon>Deinococcota</taxon>
        <taxon>Deinococci</taxon>
        <taxon>Trueperales</taxon>
        <taxon>Trueperaceae</taxon>
        <taxon>Truepera</taxon>
        <taxon>environmental samples</taxon>
    </lineage>
</organism>
<evidence type="ECO:0000259" key="5">
    <source>
        <dbReference type="Pfam" id="PF07687"/>
    </source>
</evidence>
<evidence type="ECO:0000256" key="4">
    <source>
        <dbReference type="ARBA" id="ARBA00022833"/>
    </source>
</evidence>
<keyword evidence="2" id="KW-0479">Metal-binding</keyword>
<gene>
    <name evidence="6" type="ORF">AVDCRST_MAG86-3521</name>
</gene>
<dbReference type="GO" id="GO:0008777">
    <property type="term" value="F:acetylornithine deacetylase activity"/>
    <property type="evidence" value="ECO:0007669"/>
    <property type="project" value="UniProtKB-EC"/>
</dbReference>
<feature type="domain" description="Peptidase M20 dimerisation" evidence="5">
    <location>
        <begin position="166"/>
        <end position="248"/>
    </location>
</feature>
<dbReference type="PROSITE" id="PS00758">
    <property type="entry name" value="ARGE_DAPE_CPG2_1"/>
    <property type="match status" value="1"/>
</dbReference>
<dbReference type="EMBL" id="CADCWP010000296">
    <property type="protein sequence ID" value="CAA9584052.1"/>
    <property type="molecule type" value="Genomic_DNA"/>
</dbReference>